<keyword evidence="6" id="KW-0963">Cytoplasm</keyword>
<reference evidence="8 9" key="1">
    <citation type="submission" date="2022-10" db="EMBL/GenBank/DDBJ databases">
        <title>Defluviimonas sp. nov., isolated from ocean surface sediments.</title>
        <authorList>
            <person name="He W."/>
            <person name="Wang L."/>
            <person name="Zhang D.-F."/>
        </authorList>
    </citation>
    <scope>NUCLEOTIDE SEQUENCE [LARGE SCALE GENOMIC DNA]</scope>
    <source>
        <strain evidence="8 9">WL0024</strain>
    </source>
</reference>
<evidence type="ECO:0000256" key="3">
    <source>
        <dbReference type="ARBA" id="ARBA00022741"/>
    </source>
</evidence>
<comment type="similarity">
    <text evidence="6">Belongs to the tRNA(Ile)-lysidine synthase family.</text>
</comment>
<dbReference type="Proteomes" id="UP001209535">
    <property type="component" value="Unassembled WGS sequence"/>
</dbReference>
<evidence type="ECO:0000256" key="4">
    <source>
        <dbReference type="ARBA" id="ARBA00022840"/>
    </source>
</evidence>
<keyword evidence="3 6" id="KW-0547">Nucleotide-binding</keyword>
<accession>A0ABT2X072</accession>
<dbReference type="GO" id="GO:0032267">
    <property type="term" value="F:tRNA(Ile)-lysidine synthase activity"/>
    <property type="evidence" value="ECO:0007669"/>
    <property type="project" value="UniProtKB-EC"/>
</dbReference>
<dbReference type="EMBL" id="JAOVQO010000004">
    <property type="protein sequence ID" value="MCU9847322.1"/>
    <property type="molecule type" value="Genomic_DNA"/>
</dbReference>
<dbReference type="CDD" id="cd01992">
    <property type="entry name" value="TilS_N"/>
    <property type="match status" value="1"/>
</dbReference>
<comment type="function">
    <text evidence="6">Ligates lysine onto the cytidine present at position 34 of the AUA codon-specific tRNA(Ile) that contains the anticodon CAU, in an ATP-dependent manner. Cytidine is converted to lysidine, thus changing the amino acid specificity of the tRNA from methionine to isoleucine.</text>
</comment>
<protein>
    <recommendedName>
        <fullName evidence="6">tRNA(Ile)-lysidine synthase</fullName>
        <ecNumber evidence="6">6.3.4.19</ecNumber>
    </recommendedName>
    <alternativeName>
        <fullName evidence="6">tRNA(Ile)-2-lysyl-cytidine synthase</fullName>
    </alternativeName>
    <alternativeName>
        <fullName evidence="6">tRNA(Ile)-lysidine synthetase</fullName>
    </alternativeName>
</protein>
<dbReference type="RefSeq" id="WP_263333777.1">
    <property type="nucleotide sequence ID" value="NZ_JAOVQO010000004.1"/>
</dbReference>
<evidence type="ECO:0000256" key="6">
    <source>
        <dbReference type="HAMAP-Rule" id="MF_01161"/>
    </source>
</evidence>
<dbReference type="InterPro" id="IPR011063">
    <property type="entry name" value="TilS/TtcA_N"/>
</dbReference>
<dbReference type="InterPro" id="IPR012094">
    <property type="entry name" value="tRNA_Ile_lys_synt"/>
</dbReference>
<keyword evidence="9" id="KW-1185">Reference proteome</keyword>
<feature type="binding site" evidence="6">
    <location>
        <begin position="27"/>
        <end position="32"/>
    </location>
    <ligand>
        <name>ATP</name>
        <dbReference type="ChEBI" id="CHEBI:30616"/>
    </ligand>
</feature>
<keyword evidence="1 6" id="KW-0436">Ligase</keyword>
<sequence length="413" mass="44397">MTAGDLQNFLEKAFTPGPPDGLGVAVSGGGDSMALLHLAVDWAREGGPKVAAVTVDHRLRPEAAEEARFVAETCTRLGVAHDTLVWDHGDIDGNLQDQARRARYRLIGDWARGRGLSHVALGHTADDQAETFLMELARKAGLDGLSGMRGSWIEGGIRWTRPLLAVSRRDLRAVLTARGASWVEDPSNRDDRFTRVKARRVLEALAPLGITADTLCTVAERLGQARAALVQVTAEAAAAHARTAAGAVRIPREVFLRGLSPEVARRFLVGALLWVARADYPPRSEAVDRVLCAIRDLNAVTLGGCSIRVTEDEIAVTREPRAIAGLESGTDGLWDGRWRMRGPHESGLTVRALGAEGLAQCPDWRETGHSRAALVVTPAIWRGDTLVAAPLAGRAEGWTAEIVISFGSFLIAH</sequence>
<comment type="domain">
    <text evidence="6">The N-terminal region contains the highly conserved SGGXDS motif, predicted to be a P-loop motif involved in ATP binding.</text>
</comment>
<dbReference type="InterPro" id="IPR014729">
    <property type="entry name" value="Rossmann-like_a/b/a_fold"/>
</dbReference>
<comment type="catalytic activity">
    <reaction evidence="5 6">
        <text>cytidine(34) in tRNA(Ile2) + L-lysine + ATP = lysidine(34) in tRNA(Ile2) + AMP + diphosphate + H(+)</text>
        <dbReference type="Rhea" id="RHEA:43744"/>
        <dbReference type="Rhea" id="RHEA-COMP:10625"/>
        <dbReference type="Rhea" id="RHEA-COMP:10670"/>
        <dbReference type="ChEBI" id="CHEBI:15378"/>
        <dbReference type="ChEBI" id="CHEBI:30616"/>
        <dbReference type="ChEBI" id="CHEBI:32551"/>
        <dbReference type="ChEBI" id="CHEBI:33019"/>
        <dbReference type="ChEBI" id="CHEBI:82748"/>
        <dbReference type="ChEBI" id="CHEBI:83665"/>
        <dbReference type="ChEBI" id="CHEBI:456215"/>
        <dbReference type="EC" id="6.3.4.19"/>
    </reaction>
</comment>
<proteinExistence type="inferred from homology"/>
<evidence type="ECO:0000256" key="1">
    <source>
        <dbReference type="ARBA" id="ARBA00022598"/>
    </source>
</evidence>
<feature type="domain" description="tRNA(Ile)-lysidine/2-thiocytidine synthase N-terminal" evidence="7">
    <location>
        <begin position="23"/>
        <end position="200"/>
    </location>
</feature>
<evidence type="ECO:0000256" key="2">
    <source>
        <dbReference type="ARBA" id="ARBA00022694"/>
    </source>
</evidence>
<dbReference type="HAMAP" id="MF_01161">
    <property type="entry name" value="tRNA_Ile_lys_synt"/>
    <property type="match status" value="1"/>
</dbReference>
<comment type="caution">
    <text evidence="8">The sequence shown here is derived from an EMBL/GenBank/DDBJ whole genome shotgun (WGS) entry which is preliminary data.</text>
</comment>
<dbReference type="Pfam" id="PF01171">
    <property type="entry name" value="ATP_bind_3"/>
    <property type="match status" value="1"/>
</dbReference>
<dbReference type="InterPro" id="IPR012795">
    <property type="entry name" value="tRNA_Ile_lys_synt_N"/>
</dbReference>
<name>A0ABT2X072_9RHOB</name>
<dbReference type="PANTHER" id="PTHR43033">
    <property type="entry name" value="TRNA(ILE)-LYSIDINE SYNTHASE-RELATED"/>
    <property type="match status" value="1"/>
</dbReference>
<dbReference type="SUPFAM" id="SSF52402">
    <property type="entry name" value="Adenine nucleotide alpha hydrolases-like"/>
    <property type="match status" value="1"/>
</dbReference>
<dbReference type="Gene3D" id="3.40.50.620">
    <property type="entry name" value="HUPs"/>
    <property type="match status" value="1"/>
</dbReference>
<comment type="subcellular location">
    <subcellularLocation>
        <location evidence="6">Cytoplasm</location>
    </subcellularLocation>
</comment>
<keyword evidence="2 6" id="KW-0819">tRNA processing</keyword>
<organism evidence="8 9">
    <name type="scientific">Albidovulum salinarum</name>
    <dbReference type="NCBI Taxonomy" id="2984153"/>
    <lineage>
        <taxon>Bacteria</taxon>
        <taxon>Pseudomonadati</taxon>
        <taxon>Pseudomonadota</taxon>
        <taxon>Alphaproteobacteria</taxon>
        <taxon>Rhodobacterales</taxon>
        <taxon>Paracoccaceae</taxon>
        <taxon>Albidovulum</taxon>
    </lineage>
</organism>
<keyword evidence="4 6" id="KW-0067">ATP-binding</keyword>
<evidence type="ECO:0000256" key="5">
    <source>
        <dbReference type="ARBA" id="ARBA00048539"/>
    </source>
</evidence>
<evidence type="ECO:0000313" key="8">
    <source>
        <dbReference type="EMBL" id="MCU9847322.1"/>
    </source>
</evidence>
<evidence type="ECO:0000259" key="7">
    <source>
        <dbReference type="Pfam" id="PF01171"/>
    </source>
</evidence>
<gene>
    <name evidence="6 8" type="primary">tilS</name>
    <name evidence="8" type="ORF">OEZ60_04830</name>
</gene>
<dbReference type="EC" id="6.3.4.19" evidence="6"/>
<dbReference type="NCBIfam" id="TIGR02432">
    <property type="entry name" value="lysidine_TilS_N"/>
    <property type="match status" value="1"/>
</dbReference>
<evidence type="ECO:0000313" key="9">
    <source>
        <dbReference type="Proteomes" id="UP001209535"/>
    </source>
</evidence>
<dbReference type="PANTHER" id="PTHR43033:SF1">
    <property type="entry name" value="TRNA(ILE)-LYSIDINE SYNTHASE-RELATED"/>
    <property type="match status" value="1"/>
</dbReference>